<feature type="transmembrane region" description="Helical" evidence="6">
    <location>
        <begin position="479"/>
        <end position="501"/>
    </location>
</feature>
<organism evidence="8 9">
    <name type="scientific">Saxibacter everestensis</name>
    <dbReference type="NCBI Taxonomy" id="2909229"/>
    <lineage>
        <taxon>Bacteria</taxon>
        <taxon>Bacillati</taxon>
        <taxon>Actinomycetota</taxon>
        <taxon>Actinomycetes</taxon>
        <taxon>Micrococcales</taxon>
        <taxon>Brevibacteriaceae</taxon>
        <taxon>Saxibacter</taxon>
    </lineage>
</organism>
<keyword evidence="5 6" id="KW-0472">Membrane</keyword>
<dbReference type="SMART" id="SM00849">
    <property type="entry name" value="Lactamase_B"/>
    <property type="match status" value="1"/>
</dbReference>
<dbReference type="NCBIfam" id="TIGR00360">
    <property type="entry name" value="ComEC_N-term"/>
    <property type="match status" value="1"/>
</dbReference>
<dbReference type="InterPro" id="IPR035681">
    <property type="entry name" value="ComA-like_MBL"/>
</dbReference>
<evidence type="ECO:0000313" key="9">
    <source>
        <dbReference type="Proteomes" id="UP001209083"/>
    </source>
</evidence>
<feature type="domain" description="Metallo-beta-lactamase" evidence="7">
    <location>
        <begin position="547"/>
        <end position="743"/>
    </location>
</feature>
<keyword evidence="2" id="KW-1003">Cell membrane</keyword>
<keyword evidence="4 6" id="KW-1133">Transmembrane helix</keyword>
<name>A0ABY8QZT8_9MICO</name>
<comment type="subcellular location">
    <subcellularLocation>
        <location evidence="1">Cell membrane</location>
        <topology evidence="1">Multi-pass membrane protein</topology>
    </subcellularLocation>
</comment>
<feature type="transmembrane region" description="Helical" evidence="6">
    <location>
        <begin position="12"/>
        <end position="30"/>
    </location>
</feature>
<dbReference type="SUPFAM" id="SSF56281">
    <property type="entry name" value="Metallo-hydrolase/oxidoreductase"/>
    <property type="match status" value="1"/>
</dbReference>
<dbReference type="Pfam" id="PF03772">
    <property type="entry name" value="Competence"/>
    <property type="match status" value="1"/>
</dbReference>
<feature type="transmembrane region" description="Helical" evidence="6">
    <location>
        <begin position="508"/>
        <end position="527"/>
    </location>
</feature>
<dbReference type="CDD" id="cd07731">
    <property type="entry name" value="ComA-like_MBL-fold"/>
    <property type="match status" value="1"/>
</dbReference>
<dbReference type="EMBL" id="CP090958">
    <property type="protein sequence ID" value="WGW13870.1"/>
    <property type="molecule type" value="Genomic_DNA"/>
</dbReference>
<evidence type="ECO:0000256" key="6">
    <source>
        <dbReference type="SAM" id="Phobius"/>
    </source>
</evidence>
<dbReference type="InterPro" id="IPR001279">
    <property type="entry name" value="Metallo-B-lactamas"/>
</dbReference>
<feature type="transmembrane region" description="Helical" evidence="6">
    <location>
        <begin position="385"/>
        <end position="406"/>
    </location>
</feature>
<feature type="transmembrane region" description="Helical" evidence="6">
    <location>
        <begin position="261"/>
        <end position="281"/>
    </location>
</feature>
<accession>A0ABY8QZT8</accession>
<dbReference type="PANTHER" id="PTHR30619:SF1">
    <property type="entry name" value="RECOMBINATION PROTEIN 2"/>
    <property type="match status" value="1"/>
</dbReference>
<evidence type="ECO:0000256" key="2">
    <source>
        <dbReference type="ARBA" id="ARBA00022475"/>
    </source>
</evidence>
<dbReference type="Gene3D" id="3.60.15.10">
    <property type="entry name" value="Ribonuclease Z/Hydroxyacylglutathione hydrolase-like"/>
    <property type="match status" value="1"/>
</dbReference>
<evidence type="ECO:0000256" key="1">
    <source>
        <dbReference type="ARBA" id="ARBA00004651"/>
    </source>
</evidence>
<keyword evidence="9" id="KW-1185">Reference proteome</keyword>
<dbReference type="PANTHER" id="PTHR30619">
    <property type="entry name" value="DNA INTERNALIZATION/COMPETENCE PROTEIN COMEC/REC2"/>
    <property type="match status" value="1"/>
</dbReference>
<dbReference type="RefSeq" id="WP_349640693.1">
    <property type="nucleotide sequence ID" value="NZ_CP090958.1"/>
</dbReference>
<feature type="transmembrane region" description="Helical" evidence="6">
    <location>
        <begin position="412"/>
        <end position="435"/>
    </location>
</feature>
<protein>
    <submittedName>
        <fullName evidence="8">ComEC/Rec2 family competence protein</fullName>
    </submittedName>
</protein>
<evidence type="ECO:0000256" key="4">
    <source>
        <dbReference type="ARBA" id="ARBA00022989"/>
    </source>
</evidence>
<evidence type="ECO:0000256" key="3">
    <source>
        <dbReference type="ARBA" id="ARBA00022692"/>
    </source>
</evidence>
<evidence type="ECO:0000313" key="8">
    <source>
        <dbReference type="EMBL" id="WGW13870.1"/>
    </source>
</evidence>
<feature type="transmembrane region" description="Helical" evidence="6">
    <location>
        <begin position="288"/>
        <end position="304"/>
    </location>
</feature>
<dbReference type="InterPro" id="IPR052159">
    <property type="entry name" value="Competence_DNA_uptake"/>
</dbReference>
<feature type="transmembrane region" description="Helical" evidence="6">
    <location>
        <begin position="36"/>
        <end position="57"/>
    </location>
</feature>
<dbReference type="Proteomes" id="UP001209083">
    <property type="component" value="Chromosome"/>
</dbReference>
<dbReference type="InterPro" id="IPR036866">
    <property type="entry name" value="RibonucZ/Hydroxyglut_hydro"/>
</dbReference>
<feature type="transmembrane region" description="Helical" evidence="6">
    <location>
        <begin position="447"/>
        <end position="467"/>
    </location>
</feature>
<keyword evidence="3 6" id="KW-0812">Transmembrane</keyword>
<feature type="transmembrane region" description="Helical" evidence="6">
    <location>
        <begin position="355"/>
        <end position="373"/>
    </location>
</feature>
<dbReference type="InterPro" id="IPR004477">
    <property type="entry name" value="ComEC_N"/>
</dbReference>
<gene>
    <name evidence="8" type="ORF">LWF01_09080</name>
</gene>
<feature type="transmembrane region" description="Helical" evidence="6">
    <location>
        <begin position="69"/>
        <end position="88"/>
    </location>
</feature>
<reference evidence="8 9" key="1">
    <citation type="submission" date="2023-05" db="EMBL/GenBank/DDBJ databases">
        <title>Lithophilousrod everest ZFBP1038 complete genpme.</title>
        <authorList>
            <person name="Tian M."/>
        </authorList>
    </citation>
    <scope>NUCLEOTIDE SEQUENCE [LARGE SCALE GENOMIC DNA]</scope>
    <source>
        <strain evidence="8 9">ZFBP1038</strain>
    </source>
</reference>
<evidence type="ECO:0000259" key="7">
    <source>
        <dbReference type="SMART" id="SM00849"/>
    </source>
</evidence>
<evidence type="ECO:0000256" key="5">
    <source>
        <dbReference type="ARBA" id="ARBA00023136"/>
    </source>
</evidence>
<dbReference type="Pfam" id="PF00753">
    <property type="entry name" value="Lactamase_B"/>
    <property type="match status" value="1"/>
</dbReference>
<proteinExistence type="predicted"/>
<sequence>MSDLAKASWRADLRLAPSAVACWAAAAWAVGAGFPAAVLVAASCAAAGLLLLCGSLLRRGALPWWGRTVPAVCVVLLTGSLVIASSAVHNRIRAPPDLTKQLALQRSYAVQMEVARPPETAPTPDRFSGRDRTVVTVRLTAIDGRPAMSDLRTPVTVLAGSSWKSVRSGQTLRARVKFSVLDPGGAAVALAFPDGPPVVITEPDGYHRTTERLRSGLRSSATVLPADARGLLPGLVVGDTAGLDAGLEEAMKRTGMTHLTAVSGSNLAIFSGAVLLVGAAVGLRRGRRMLLAAGSVVGFVALVAPDPTVLRASVMAMVCLLGLGTGRSGRGLPALCLAMLLLLTADPYFSRNYGFALSVLACVGLLLCAKPFARLLARWLPDWLAFALAVPTAAQLFCSPVIILLQPAVSSYAVPANVLAAPAVASTTILGVLTIPAAQLWPPAGEFLAWWAGIGAQWIASVARFFSGLPFAQIPWPSGIGGLILLAGLTALSVGLVIVATRLKHPRIVAFVVLAGLLGAAITVPLWRPGNRWLPSDWDVVACDVGQGSGTVIRGGAGSAIVIDVGLEPEPVDRCLTTLGVERVFLILSHFDLDHVGGLEGAIAGRKVDGALLNPVRDPPATAGRVRRLLVDQKVPITVASGVMSGKVGNASYQVLWPPAGNDLPQVAANGSNAASIVVLLTVAGHTVLIPGDIEPESQATLRRRYDLDAEVLFVPHHGSKNQDARFFAELRPRLGVVSVGAGNDYGHPAPATLQLLSRARASTVRTDLCGSIALSFDPADIQVATERSC</sequence>